<organism evidence="1">
    <name type="scientific">marine sediment metagenome</name>
    <dbReference type="NCBI Taxonomy" id="412755"/>
    <lineage>
        <taxon>unclassified sequences</taxon>
        <taxon>metagenomes</taxon>
        <taxon>ecological metagenomes</taxon>
    </lineage>
</organism>
<proteinExistence type="predicted"/>
<gene>
    <name evidence="1" type="ORF">S03H2_53888</name>
</gene>
<dbReference type="EMBL" id="BARU01034320">
    <property type="protein sequence ID" value="GAH62823.1"/>
    <property type="molecule type" value="Genomic_DNA"/>
</dbReference>
<dbReference type="AlphaFoldDB" id="X1IZ41"/>
<name>X1IZ41_9ZZZZ</name>
<evidence type="ECO:0000313" key="1">
    <source>
        <dbReference type="EMBL" id="GAH62823.1"/>
    </source>
</evidence>
<accession>X1IZ41</accession>
<protein>
    <submittedName>
        <fullName evidence="1">Uncharacterized protein</fullName>
    </submittedName>
</protein>
<comment type="caution">
    <text evidence="1">The sequence shown here is derived from an EMBL/GenBank/DDBJ whole genome shotgun (WGS) entry which is preliminary data.</text>
</comment>
<sequence>MKEGEAVTTVKKTVVLHPIMDTYVRKTWAILIEDGHDATYSMALNFMLLATIMLAKNEEGLSEETQETLQGFLSDQQTINHLNSQEYLSRLRGIWGLGD</sequence>
<reference evidence="1" key="1">
    <citation type="journal article" date="2014" name="Front. Microbiol.">
        <title>High frequency of phylogenetically diverse reductive dehalogenase-homologous genes in deep subseafloor sedimentary metagenomes.</title>
        <authorList>
            <person name="Kawai M."/>
            <person name="Futagami T."/>
            <person name="Toyoda A."/>
            <person name="Takaki Y."/>
            <person name="Nishi S."/>
            <person name="Hori S."/>
            <person name="Arai W."/>
            <person name="Tsubouchi T."/>
            <person name="Morono Y."/>
            <person name="Uchiyama I."/>
            <person name="Ito T."/>
            <person name="Fujiyama A."/>
            <person name="Inagaki F."/>
            <person name="Takami H."/>
        </authorList>
    </citation>
    <scope>NUCLEOTIDE SEQUENCE</scope>
    <source>
        <strain evidence="1">Expedition CK06-06</strain>
    </source>
</reference>